<dbReference type="EMBL" id="CAJJDP010000031">
    <property type="protein sequence ID" value="CAD8155560.1"/>
    <property type="molecule type" value="Genomic_DNA"/>
</dbReference>
<sequence>MIRRQNCDLNQHDCVQAEKFYDNDVAVITYSSRTTTPCTKLINKKMHAPQNNISTICAIQLSVIYRHLIKYLKQNFKLPFHIQIFLTS</sequence>
<proteinExistence type="predicted"/>
<dbReference type="Proteomes" id="UP000683925">
    <property type="component" value="Unassembled WGS sequence"/>
</dbReference>
<evidence type="ECO:0000313" key="1">
    <source>
        <dbReference type="EMBL" id="CAD8155560.1"/>
    </source>
</evidence>
<gene>
    <name evidence="1" type="ORF">POCTA_138.1.T0310005</name>
</gene>
<organism evidence="1 2">
    <name type="scientific">Paramecium octaurelia</name>
    <dbReference type="NCBI Taxonomy" id="43137"/>
    <lineage>
        <taxon>Eukaryota</taxon>
        <taxon>Sar</taxon>
        <taxon>Alveolata</taxon>
        <taxon>Ciliophora</taxon>
        <taxon>Intramacronucleata</taxon>
        <taxon>Oligohymenophorea</taxon>
        <taxon>Peniculida</taxon>
        <taxon>Parameciidae</taxon>
        <taxon>Paramecium</taxon>
    </lineage>
</organism>
<accession>A0A8S1TTD7</accession>
<name>A0A8S1TTD7_PAROT</name>
<keyword evidence="2" id="KW-1185">Reference proteome</keyword>
<comment type="caution">
    <text evidence="1">The sequence shown here is derived from an EMBL/GenBank/DDBJ whole genome shotgun (WGS) entry which is preliminary data.</text>
</comment>
<dbReference type="AlphaFoldDB" id="A0A8S1TTD7"/>
<protein>
    <submittedName>
        <fullName evidence="1">Uncharacterized protein</fullName>
    </submittedName>
</protein>
<reference evidence="1" key="1">
    <citation type="submission" date="2021-01" db="EMBL/GenBank/DDBJ databases">
        <authorList>
            <consortium name="Genoscope - CEA"/>
            <person name="William W."/>
        </authorList>
    </citation>
    <scope>NUCLEOTIDE SEQUENCE</scope>
</reference>
<evidence type="ECO:0000313" key="2">
    <source>
        <dbReference type="Proteomes" id="UP000683925"/>
    </source>
</evidence>